<accession>Q7UPB8</accession>
<dbReference type="EMBL" id="BX294145">
    <property type="protein sequence ID" value="CAD75144.1"/>
    <property type="molecule type" value="Genomic_DNA"/>
</dbReference>
<name>Q7UPB8_RHOBA</name>
<feature type="region of interest" description="Disordered" evidence="1">
    <location>
        <begin position="70"/>
        <end position="90"/>
    </location>
</feature>
<proteinExistence type="predicted"/>
<dbReference type="KEGG" id="rba:RB7041"/>
<feature type="compositionally biased region" description="Basic and acidic residues" evidence="1">
    <location>
        <begin position="70"/>
        <end position="79"/>
    </location>
</feature>
<dbReference type="STRING" id="243090.RB7041"/>
<evidence type="ECO:0000313" key="2">
    <source>
        <dbReference type="EMBL" id="CAD75144.1"/>
    </source>
</evidence>
<dbReference type="EnsemblBacteria" id="CAD75144">
    <property type="protein sequence ID" value="CAD75144"/>
    <property type="gene ID" value="RB7041"/>
</dbReference>
<keyword evidence="3" id="KW-1185">Reference proteome</keyword>
<gene>
    <name evidence="2" type="ordered locus">RB7041</name>
</gene>
<dbReference type="Proteomes" id="UP000001025">
    <property type="component" value="Chromosome"/>
</dbReference>
<dbReference type="HOGENOM" id="CLU_2438756_0_0_0"/>
<sequence length="90" mass="9884">MLLRNRLAAWTHVTFAESIDPWHRVAAVYRRASKISRASFCVISGAAEVVGRLKANNLCGRRLANAIPSERTETGHRWNDASSGVPVPVS</sequence>
<dbReference type="InParanoid" id="Q7UPB8"/>
<organism evidence="2 3">
    <name type="scientific">Rhodopirellula baltica (strain DSM 10527 / NCIMB 13988 / SH1)</name>
    <dbReference type="NCBI Taxonomy" id="243090"/>
    <lineage>
        <taxon>Bacteria</taxon>
        <taxon>Pseudomonadati</taxon>
        <taxon>Planctomycetota</taxon>
        <taxon>Planctomycetia</taxon>
        <taxon>Pirellulales</taxon>
        <taxon>Pirellulaceae</taxon>
        <taxon>Rhodopirellula</taxon>
    </lineage>
</organism>
<reference evidence="2 3" key="1">
    <citation type="journal article" date="2003" name="Proc. Natl. Acad. Sci. U.S.A.">
        <title>Complete genome sequence of the marine planctomycete Pirellula sp. strain 1.</title>
        <authorList>
            <person name="Gloeckner F.O."/>
            <person name="Kube M."/>
            <person name="Bauer M."/>
            <person name="Teeling H."/>
            <person name="Lombardot T."/>
            <person name="Ludwig W."/>
            <person name="Gade D."/>
            <person name="Beck A."/>
            <person name="Borzym K."/>
            <person name="Heitmann K."/>
            <person name="Rabus R."/>
            <person name="Schlesner H."/>
            <person name="Amann R."/>
            <person name="Reinhardt R."/>
        </authorList>
    </citation>
    <scope>NUCLEOTIDE SEQUENCE [LARGE SCALE GENOMIC DNA]</scope>
    <source>
        <strain evidence="3">DSM 10527 / NCIMB 13988 / SH1</strain>
    </source>
</reference>
<protein>
    <submittedName>
        <fullName evidence="2">Uncharacterized protein</fullName>
    </submittedName>
</protein>
<evidence type="ECO:0000313" key="3">
    <source>
        <dbReference type="Proteomes" id="UP000001025"/>
    </source>
</evidence>
<dbReference type="AlphaFoldDB" id="Q7UPB8"/>
<evidence type="ECO:0000256" key="1">
    <source>
        <dbReference type="SAM" id="MobiDB-lite"/>
    </source>
</evidence>